<dbReference type="GO" id="GO:0003723">
    <property type="term" value="F:RNA binding"/>
    <property type="evidence" value="ECO:0007669"/>
    <property type="project" value="UniProtKB-KW"/>
</dbReference>
<dbReference type="GO" id="GO:0005737">
    <property type="term" value="C:cytoplasm"/>
    <property type="evidence" value="ECO:0007669"/>
    <property type="project" value="TreeGrafter"/>
</dbReference>
<dbReference type="EMBL" id="CP062222">
    <property type="protein sequence ID" value="QTC89794.1"/>
    <property type="molecule type" value="Genomic_DNA"/>
</dbReference>
<keyword evidence="13" id="KW-1185">Reference proteome</keyword>
<dbReference type="InterPro" id="IPR019307">
    <property type="entry name" value="RNA-bd_AU-1/RNase_E/G"/>
</dbReference>
<dbReference type="GO" id="GO:0004519">
    <property type="term" value="F:endonuclease activity"/>
    <property type="evidence" value="ECO:0007669"/>
    <property type="project" value="UniProtKB-KW"/>
</dbReference>
<keyword evidence="7" id="KW-0378">Hydrolase</keyword>
<dbReference type="PROSITE" id="PS50126">
    <property type="entry name" value="S1"/>
    <property type="match status" value="1"/>
</dbReference>
<dbReference type="InterPro" id="IPR004659">
    <property type="entry name" value="RNase_E/G"/>
</dbReference>
<evidence type="ECO:0000259" key="11">
    <source>
        <dbReference type="PROSITE" id="PS50126"/>
    </source>
</evidence>
<evidence type="ECO:0000256" key="4">
    <source>
        <dbReference type="ARBA" id="ARBA00022722"/>
    </source>
</evidence>
<gene>
    <name evidence="12" type="ORF">IFJ75_10780</name>
</gene>
<feature type="domain" description="S1 motif" evidence="11">
    <location>
        <begin position="43"/>
        <end position="105"/>
    </location>
</feature>
<evidence type="ECO:0000313" key="12">
    <source>
        <dbReference type="EMBL" id="QTC89794.1"/>
    </source>
</evidence>
<dbReference type="InterPro" id="IPR003029">
    <property type="entry name" value="S1_domain"/>
</dbReference>
<accession>A0A975C028</accession>
<evidence type="ECO:0000256" key="10">
    <source>
        <dbReference type="ARBA" id="ARBA00023136"/>
    </source>
</evidence>
<keyword evidence="3" id="KW-0997">Cell inner membrane</keyword>
<evidence type="ECO:0000256" key="2">
    <source>
        <dbReference type="ARBA" id="ARBA00022475"/>
    </source>
</evidence>
<dbReference type="AlphaFoldDB" id="A0A975C028"/>
<dbReference type="GO" id="GO:0016787">
    <property type="term" value="F:hydrolase activity"/>
    <property type="evidence" value="ECO:0007669"/>
    <property type="project" value="UniProtKB-KW"/>
</dbReference>
<evidence type="ECO:0000256" key="9">
    <source>
        <dbReference type="ARBA" id="ARBA00022884"/>
    </source>
</evidence>
<dbReference type="SUPFAM" id="SSF50249">
    <property type="entry name" value="Nucleic acid-binding proteins"/>
    <property type="match status" value="1"/>
</dbReference>
<dbReference type="GO" id="GO:0004540">
    <property type="term" value="F:RNA nuclease activity"/>
    <property type="evidence" value="ECO:0007669"/>
    <property type="project" value="InterPro"/>
</dbReference>
<keyword evidence="8" id="KW-0460">Magnesium</keyword>
<dbReference type="Pfam" id="PF10150">
    <property type="entry name" value="RNase_E_G"/>
    <property type="match status" value="1"/>
</dbReference>
<dbReference type="PANTHER" id="PTHR30001:SF1">
    <property type="entry name" value="RIBONUCLEASE E_G-LIKE PROTEIN, CHLOROPLASTIC"/>
    <property type="match status" value="1"/>
</dbReference>
<keyword evidence="6" id="KW-0255">Endonuclease</keyword>
<evidence type="ECO:0000256" key="3">
    <source>
        <dbReference type="ARBA" id="ARBA00022519"/>
    </source>
</evidence>
<evidence type="ECO:0000256" key="6">
    <source>
        <dbReference type="ARBA" id="ARBA00022759"/>
    </source>
</evidence>
<dbReference type="KEGG" id="bgoe:IFJ75_10780"/>
<dbReference type="InterPro" id="IPR012340">
    <property type="entry name" value="NA-bd_OB-fold"/>
</dbReference>
<dbReference type="GO" id="GO:0006364">
    <property type="term" value="P:rRNA processing"/>
    <property type="evidence" value="ECO:0007669"/>
    <property type="project" value="TreeGrafter"/>
</dbReference>
<dbReference type="GO" id="GO:0046872">
    <property type="term" value="F:metal ion binding"/>
    <property type="evidence" value="ECO:0007669"/>
    <property type="project" value="UniProtKB-KW"/>
</dbReference>
<keyword evidence="5" id="KW-0479">Metal-binding</keyword>
<organism evidence="12 13">
    <name type="scientific">Brevundimonas goettingensis</name>
    <dbReference type="NCBI Taxonomy" id="2774190"/>
    <lineage>
        <taxon>Bacteria</taxon>
        <taxon>Pseudomonadati</taxon>
        <taxon>Pseudomonadota</taxon>
        <taxon>Alphaproteobacteria</taxon>
        <taxon>Caulobacterales</taxon>
        <taxon>Caulobacteraceae</taxon>
        <taxon>Brevundimonas</taxon>
    </lineage>
</organism>
<keyword evidence="9" id="KW-0694">RNA-binding</keyword>
<sequence>MSGEIEVFLDQTPGETRGLIARNGRYTHILIERDGDPAALRLGARSVGRVAEIDAGLRGAFVDLGAGQRGFLPLARTHDLKQGQKIEVQVSAEPREAKAATLRRIGAAEGEPRLLKAGLTVAEALAALAPRVEVQTGAVAIEAVWEAEEEALGRRVVLTGAGLDLAIQRTRALVAVDIDHVGRGAGGKSGGAKAANLLGLAEAARLIRLNRWGGLVAVDLVGAGQEAEPLIKAARAAFGDDPEIVFGPLNRFGVLMLSLPWRSTPLDEVLNAGEGRPTPRTRGIAVARKLRHALLTDTRAPRLFARCAPQEAEFAAPLVEKLGPRAHLRPDPAVPAGRCTIEEG</sequence>
<dbReference type="SMART" id="SM00316">
    <property type="entry name" value="S1"/>
    <property type="match status" value="1"/>
</dbReference>
<evidence type="ECO:0000256" key="8">
    <source>
        <dbReference type="ARBA" id="ARBA00022842"/>
    </source>
</evidence>
<reference evidence="12" key="1">
    <citation type="submission" date="2020-09" db="EMBL/GenBank/DDBJ databases">
        <title>Brevundimonas sp. LVF2 isolated from a puddle in Goettingen, Germany.</title>
        <authorList>
            <person name="Friedrich I."/>
            <person name="Klassen A."/>
            <person name="Hannes N."/>
            <person name="Schneider D."/>
            <person name="Hertel R."/>
            <person name="Daniel R."/>
        </authorList>
    </citation>
    <scope>NUCLEOTIDE SEQUENCE</scope>
    <source>
        <strain evidence="12">LVF2</strain>
    </source>
</reference>
<dbReference type="RefSeq" id="WP_207868061.1">
    <property type="nucleotide sequence ID" value="NZ_CP062222.1"/>
</dbReference>
<keyword evidence="10" id="KW-0472">Membrane</keyword>
<name>A0A975C028_9CAUL</name>
<evidence type="ECO:0000313" key="13">
    <source>
        <dbReference type="Proteomes" id="UP000663918"/>
    </source>
</evidence>
<keyword evidence="4" id="KW-0540">Nuclease</keyword>
<evidence type="ECO:0000256" key="1">
    <source>
        <dbReference type="ARBA" id="ARBA00001946"/>
    </source>
</evidence>
<evidence type="ECO:0000256" key="7">
    <source>
        <dbReference type="ARBA" id="ARBA00022801"/>
    </source>
</evidence>
<dbReference type="PANTHER" id="PTHR30001">
    <property type="entry name" value="RIBONUCLEASE"/>
    <property type="match status" value="1"/>
</dbReference>
<keyword evidence="2" id="KW-1003">Cell membrane</keyword>
<protein>
    <submittedName>
        <fullName evidence="12">Ribonuclease E/G</fullName>
    </submittedName>
</protein>
<comment type="cofactor">
    <cofactor evidence="1">
        <name>Mg(2+)</name>
        <dbReference type="ChEBI" id="CHEBI:18420"/>
    </cofactor>
</comment>
<dbReference type="Proteomes" id="UP000663918">
    <property type="component" value="Chromosome"/>
</dbReference>
<evidence type="ECO:0000256" key="5">
    <source>
        <dbReference type="ARBA" id="ARBA00022723"/>
    </source>
</evidence>
<proteinExistence type="predicted"/>
<dbReference type="Gene3D" id="2.40.50.140">
    <property type="entry name" value="Nucleic acid-binding proteins"/>
    <property type="match status" value="1"/>
</dbReference>